<evidence type="ECO:0000313" key="2">
    <source>
        <dbReference type="Proteomes" id="UP000190322"/>
    </source>
</evidence>
<organism evidence="1 2">
    <name type="scientific">Moraxella canis</name>
    <dbReference type="NCBI Taxonomy" id="90239"/>
    <lineage>
        <taxon>Bacteria</taxon>
        <taxon>Pseudomonadati</taxon>
        <taxon>Pseudomonadota</taxon>
        <taxon>Gammaproteobacteria</taxon>
        <taxon>Moraxellales</taxon>
        <taxon>Moraxellaceae</taxon>
        <taxon>Moraxella</taxon>
    </lineage>
</organism>
<proteinExistence type="predicted"/>
<reference evidence="1 2" key="1">
    <citation type="submission" date="2017-02" db="EMBL/GenBank/DDBJ databases">
        <title>Draft genome sequence of Moraxella canis CCUG 8415A type strain.</title>
        <authorList>
            <person name="Engstrom-Jakobsson H."/>
            <person name="Salva-Serra F."/>
            <person name="Thorell K."/>
            <person name="Gonzales-Siles L."/>
            <person name="Karlsson R."/>
            <person name="Boulund F."/>
            <person name="Engstrand L."/>
            <person name="Moore E."/>
        </authorList>
    </citation>
    <scope>NUCLEOTIDE SEQUENCE [LARGE SCALE GENOMIC DNA]</scope>
    <source>
        <strain evidence="1 2">CCUG 8415A</strain>
    </source>
</reference>
<comment type="caution">
    <text evidence="1">The sequence shown here is derived from an EMBL/GenBank/DDBJ whole genome shotgun (WGS) entry which is preliminary data.</text>
</comment>
<sequence>MELKRLRINDVCEMTKLSRTTIYDRMRLGQFPKSHKDGHCSLWWHHEIQAYLADKLAQQQSA</sequence>
<dbReference type="RefSeq" id="WP_049237218.1">
    <property type="nucleotide sequence ID" value="NZ_JVLO01000016.1"/>
</dbReference>
<dbReference type="OrthoDB" id="8455288at2"/>
<evidence type="ECO:0000313" key="1">
    <source>
        <dbReference type="EMBL" id="OOR83891.1"/>
    </source>
</evidence>
<accession>A0A1S9ZLF1</accession>
<name>A0A1S9ZLF1_9GAMM</name>
<protein>
    <submittedName>
        <fullName evidence="1">AlpA family phage regulatory protein</fullName>
    </submittedName>
</protein>
<gene>
    <name evidence="1" type="ORF">B0180_05460</name>
</gene>
<dbReference type="InterPro" id="IPR010260">
    <property type="entry name" value="AlpA"/>
</dbReference>
<dbReference type="Pfam" id="PF05930">
    <property type="entry name" value="Phage_AlpA"/>
    <property type="match status" value="1"/>
</dbReference>
<dbReference type="EMBL" id="MUXT01000006">
    <property type="protein sequence ID" value="OOR83891.1"/>
    <property type="molecule type" value="Genomic_DNA"/>
</dbReference>
<dbReference type="Proteomes" id="UP000190322">
    <property type="component" value="Unassembled WGS sequence"/>
</dbReference>
<dbReference type="Gene3D" id="1.10.238.160">
    <property type="match status" value="1"/>
</dbReference>
<dbReference type="AlphaFoldDB" id="A0A1S9ZLF1"/>